<dbReference type="AlphaFoldDB" id="A0A2T7BH66"/>
<keyword evidence="13" id="KW-0675">Receptor</keyword>
<evidence type="ECO:0000256" key="9">
    <source>
        <dbReference type="RuleBase" id="RU003357"/>
    </source>
</evidence>
<keyword evidence="6 8" id="KW-0472">Membrane</keyword>
<dbReference type="SUPFAM" id="SSF49464">
    <property type="entry name" value="Carboxypeptidase regulatory domain-like"/>
    <property type="match status" value="1"/>
</dbReference>
<dbReference type="InterPro" id="IPR037066">
    <property type="entry name" value="Plug_dom_sf"/>
</dbReference>
<dbReference type="PROSITE" id="PS52016">
    <property type="entry name" value="TONB_DEPENDENT_REC_3"/>
    <property type="match status" value="1"/>
</dbReference>
<dbReference type="CDD" id="cd01347">
    <property type="entry name" value="ligand_gated_channel"/>
    <property type="match status" value="1"/>
</dbReference>
<evidence type="ECO:0000256" key="10">
    <source>
        <dbReference type="SAM" id="SignalP"/>
    </source>
</evidence>
<evidence type="ECO:0000256" key="5">
    <source>
        <dbReference type="ARBA" id="ARBA00023077"/>
    </source>
</evidence>
<dbReference type="InterPro" id="IPR039426">
    <property type="entry name" value="TonB-dep_rcpt-like"/>
</dbReference>
<keyword evidence="5 9" id="KW-0798">TonB box</keyword>
<dbReference type="InterPro" id="IPR012910">
    <property type="entry name" value="Plug_dom"/>
</dbReference>
<dbReference type="PANTHER" id="PTHR40980">
    <property type="entry name" value="PLUG DOMAIN-CONTAINING PROTEIN"/>
    <property type="match status" value="1"/>
</dbReference>
<name>A0A2T7BH66_9BACT</name>
<keyword evidence="3 8" id="KW-1134">Transmembrane beta strand</keyword>
<evidence type="ECO:0000313" key="13">
    <source>
        <dbReference type="EMBL" id="PUZ25625.1"/>
    </source>
</evidence>
<feature type="chain" id="PRO_5015757127" evidence="10">
    <location>
        <begin position="21"/>
        <end position="925"/>
    </location>
</feature>
<organism evidence="13 14">
    <name type="scientific">Chitinophaga parva</name>
    <dbReference type="NCBI Taxonomy" id="2169414"/>
    <lineage>
        <taxon>Bacteria</taxon>
        <taxon>Pseudomonadati</taxon>
        <taxon>Bacteroidota</taxon>
        <taxon>Chitinophagia</taxon>
        <taxon>Chitinophagales</taxon>
        <taxon>Chitinophagaceae</taxon>
        <taxon>Chitinophaga</taxon>
    </lineage>
</organism>
<evidence type="ECO:0000313" key="14">
    <source>
        <dbReference type="Proteomes" id="UP000244450"/>
    </source>
</evidence>
<reference evidence="13 14" key="1">
    <citation type="submission" date="2018-04" db="EMBL/GenBank/DDBJ databases">
        <title>Chitinophaga fuyangensis sp. nov., isolated from soil in a chemical factory.</title>
        <authorList>
            <person name="Chen K."/>
        </authorList>
    </citation>
    <scope>NUCLEOTIDE SEQUENCE [LARGE SCALE GENOMIC DNA]</scope>
    <source>
        <strain evidence="13 14">LY-1</strain>
    </source>
</reference>
<dbReference type="EMBL" id="QCYK01000002">
    <property type="protein sequence ID" value="PUZ25625.1"/>
    <property type="molecule type" value="Genomic_DNA"/>
</dbReference>
<evidence type="ECO:0000256" key="2">
    <source>
        <dbReference type="ARBA" id="ARBA00022448"/>
    </source>
</evidence>
<comment type="subcellular location">
    <subcellularLocation>
        <location evidence="1 8">Cell outer membrane</location>
        <topology evidence="1 8">Multi-pass membrane protein</topology>
    </subcellularLocation>
</comment>
<dbReference type="Gene3D" id="2.60.40.1120">
    <property type="entry name" value="Carboxypeptidase-like, regulatory domain"/>
    <property type="match status" value="1"/>
</dbReference>
<evidence type="ECO:0000259" key="11">
    <source>
        <dbReference type="Pfam" id="PF00593"/>
    </source>
</evidence>
<dbReference type="InterPro" id="IPR036942">
    <property type="entry name" value="Beta-barrel_TonB_sf"/>
</dbReference>
<comment type="caution">
    <text evidence="13">The sequence shown here is derived from an EMBL/GenBank/DDBJ whole genome shotgun (WGS) entry which is preliminary data.</text>
</comment>
<keyword evidence="4 8" id="KW-0812">Transmembrane</keyword>
<feature type="domain" description="TonB-dependent receptor plug" evidence="12">
    <location>
        <begin position="132"/>
        <end position="235"/>
    </location>
</feature>
<dbReference type="InterPro" id="IPR008969">
    <property type="entry name" value="CarboxyPept-like_regulatory"/>
</dbReference>
<dbReference type="InterPro" id="IPR000531">
    <property type="entry name" value="Beta-barrel_TonB"/>
</dbReference>
<dbReference type="Proteomes" id="UP000244450">
    <property type="component" value="Unassembled WGS sequence"/>
</dbReference>
<proteinExistence type="inferred from homology"/>
<accession>A0A2T7BH66</accession>
<dbReference type="Pfam" id="PF07715">
    <property type="entry name" value="Plug"/>
    <property type="match status" value="1"/>
</dbReference>
<gene>
    <name evidence="13" type="ORF">DCC81_15245</name>
</gene>
<dbReference type="SUPFAM" id="SSF56935">
    <property type="entry name" value="Porins"/>
    <property type="match status" value="1"/>
</dbReference>
<dbReference type="Gene3D" id="2.40.170.20">
    <property type="entry name" value="TonB-dependent receptor, beta-barrel domain"/>
    <property type="match status" value="1"/>
</dbReference>
<protein>
    <submittedName>
        <fullName evidence="13">TonB-dependent receptor</fullName>
    </submittedName>
</protein>
<evidence type="ECO:0000259" key="12">
    <source>
        <dbReference type="Pfam" id="PF07715"/>
    </source>
</evidence>
<keyword evidence="10" id="KW-0732">Signal</keyword>
<dbReference type="RefSeq" id="WP_108687465.1">
    <property type="nucleotide sequence ID" value="NZ_QCYK01000002.1"/>
</dbReference>
<evidence type="ECO:0000256" key="6">
    <source>
        <dbReference type="ARBA" id="ARBA00023136"/>
    </source>
</evidence>
<dbReference type="Pfam" id="PF13715">
    <property type="entry name" value="CarbopepD_reg_2"/>
    <property type="match status" value="1"/>
</dbReference>
<dbReference type="PANTHER" id="PTHR40980:SF4">
    <property type="entry name" value="TONB-DEPENDENT RECEPTOR-LIKE BETA-BARREL DOMAIN-CONTAINING PROTEIN"/>
    <property type="match status" value="1"/>
</dbReference>
<feature type="signal peptide" evidence="10">
    <location>
        <begin position="1"/>
        <end position="20"/>
    </location>
</feature>
<keyword evidence="14" id="KW-1185">Reference proteome</keyword>
<dbReference type="Pfam" id="PF00593">
    <property type="entry name" value="TonB_dep_Rec_b-barrel"/>
    <property type="match status" value="1"/>
</dbReference>
<dbReference type="GO" id="GO:0009279">
    <property type="term" value="C:cell outer membrane"/>
    <property type="evidence" value="ECO:0007669"/>
    <property type="project" value="UniProtKB-SubCell"/>
</dbReference>
<keyword evidence="7 8" id="KW-0998">Cell outer membrane</keyword>
<feature type="domain" description="TonB-dependent receptor-like beta-barrel" evidence="11">
    <location>
        <begin position="448"/>
        <end position="875"/>
    </location>
</feature>
<sequence>MRLRFLSLLTLSLIPRIAFSQQAHHVIKGTIVDAHTKEQMIGATIFIPELKRSTSARLDGSFVLENIQPGTYHFQCSYVGYLKLDTVITVRDNIKISLTLQASSSALNEVVVTGANYDRESENSAKRSEQLAPNTMNIISAKAIRLSPDITIANVMQRISGVSVERSSSGEGRYAIIRGMDQRYNNTLINGIKIPSPDNKNRFVPLDLFPADLVERVEVSKTLTPNMEADAVGGTVNMVMKKAPNQLYVNASAATGVSQNVLDNGFDAFPVSAINKKSPYQAKGPSYQAQPNDFTRDNLNYTHRKAPLNSMGTLSLGNRFLNDKLGIMLGGSYQNTYKSYHSIFMPGEYDEGDQLYIKHAYFRDYATHITRSAANANVDYKFNDQHKISLQALYADLQDAQARLTTDSLMVAPRTGPGIGQVWNYGRSKYQEQTILTTSLRGDHELTTHLHLDWTAVYSNATNNIPDWAEYEYDGGTYGDGNNNTPVYHAPVAAKFNRDWWHNTDRDLAGYLNLAYSNKLRSIPYTVSAGGLYRNKHRDNTYDHYILDPIPDPNSNTQAWTNIYNLRWTVSNPAGSNGSANNYRADEDITAGYAMVKFNVKKLEAVAGVRYESTTQSFDTNLPETSAGKSGNISYGDVLPSLNLKYAVNAVTNVRFGYYAAITRPNFFDIVPYNFDGDNFAEKGNSYLKHSTAQNLNLRYEWYPRANEQLLLGAFYKNIQDPIEYGFTITGNMVNNTFYQPNNFGNATNYGFEFVYEKYLGNFGLRTNYTYTHSSVTDSKFSSAIIDGISQKIPVTETRPLQGQAAHIANAALLYKNQQLGLDAQLAWQYTGKRIVLVSPYYGFDYWQQPTNFFDISAEKRFAKHFAVFVKVQNLLNAKYEVDVNKPINNSVEVPLQHPASGKTLAQRDQYGQTYQLGLRFTLKQ</sequence>
<comment type="similarity">
    <text evidence="8 9">Belongs to the TonB-dependent receptor family.</text>
</comment>
<evidence type="ECO:0000256" key="8">
    <source>
        <dbReference type="PROSITE-ProRule" id="PRU01360"/>
    </source>
</evidence>
<dbReference type="OrthoDB" id="8727862at2"/>
<evidence type="ECO:0000256" key="1">
    <source>
        <dbReference type="ARBA" id="ARBA00004571"/>
    </source>
</evidence>
<evidence type="ECO:0000256" key="7">
    <source>
        <dbReference type="ARBA" id="ARBA00023237"/>
    </source>
</evidence>
<evidence type="ECO:0000256" key="3">
    <source>
        <dbReference type="ARBA" id="ARBA00022452"/>
    </source>
</evidence>
<evidence type="ECO:0000256" key="4">
    <source>
        <dbReference type="ARBA" id="ARBA00022692"/>
    </source>
</evidence>
<keyword evidence="2 8" id="KW-0813">Transport</keyword>
<dbReference type="Gene3D" id="2.170.130.10">
    <property type="entry name" value="TonB-dependent receptor, plug domain"/>
    <property type="match status" value="1"/>
</dbReference>